<evidence type="ECO:0000256" key="10">
    <source>
        <dbReference type="ARBA" id="ARBA00023242"/>
    </source>
</evidence>
<evidence type="ECO:0000256" key="3">
    <source>
        <dbReference type="ARBA" id="ARBA00022723"/>
    </source>
</evidence>
<dbReference type="GO" id="GO:0000981">
    <property type="term" value="F:DNA-binding transcription factor activity, RNA polymerase II-specific"/>
    <property type="evidence" value="ECO:0007669"/>
    <property type="project" value="TreeGrafter"/>
</dbReference>
<keyword evidence="5 11" id="KW-0863">Zinc-finger</keyword>
<evidence type="ECO:0000256" key="7">
    <source>
        <dbReference type="ARBA" id="ARBA00023015"/>
    </source>
</evidence>
<dbReference type="FunFam" id="3.30.160.60:FF:000709">
    <property type="entry name" value="GDNF-inducible zinc finger protein 1"/>
    <property type="match status" value="1"/>
</dbReference>
<dbReference type="PANTHER" id="PTHR23235">
    <property type="entry name" value="KRUEPPEL-LIKE TRANSCRIPTION FACTOR"/>
    <property type="match status" value="1"/>
</dbReference>
<keyword evidence="16" id="KW-1185">Reference proteome</keyword>
<keyword evidence="4" id="KW-0677">Repeat</keyword>
<dbReference type="GO" id="GO:0005634">
    <property type="term" value="C:nucleus"/>
    <property type="evidence" value="ECO:0007669"/>
    <property type="project" value="UniProtKB-SubCell"/>
</dbReference>
<evidence type="ECO:0000313" key="16">
    <source>
        <dbReference type="Proteomes" id="UP001353858"/>
    </source>
</evidence>
<keyword evidence="6 12" id="KW-0862">Zinc</keyword>
<keyword evidence="3 12" id="KW-0479">Metal-binding</keyword>
<keyword evidence="9" id="KW-0804">Transcription</keyword>
<feature type="domain" description="C2H2-type" evidence="13">
    <location>
        <begin position="374"/>
        <end position="401"/>
    </location>
</feature>
<feature type="binding site" evidence="12">
    <location>
        <position position="63"/>
    </location>
    <ligand>
        <name>Zn(2+)</name>
        <dbReference type="ChEBI" id="CHEBI:29105"/>
    </ligand>
</feature>
<accession>A0AAN7PAF5</accession>
<feature type="domain" description="C2H2-type" evidence="13">
    <location>
        <begin position="430"/>
        <end position="457"/>
    </location>
</feature>
<dbReference type="GO" id="GO:0008270">
    <property type="term" value="F:zinc ion binding"/>
    <property type="evidence" value="ECO:0007669"/>
    <property type="project" value="UniProtKB-UniRule"/>
</dbReference>
<protein>
    <submittedName>
        <fullName evidence="15">Uncharacterized protein</fullName>
    </submittedName>
</protein>
<dbReference type="PROSITE" id="PS00028">
    <property type="entry name" value="ZINC_FINGER_C2H2_1"/>
    <property type="match status" value="4"/>
</dbReference>
<evidence type="ECO:0000256" key="4">
    <source>
        <dbReference type="ARBA" id="ARBA00022737"/>
    </source>
</evidence>
<keyword evidence="10" id="KW-0539">Nucleus</keyword>
<feature type="binding site" evidence="12">
    <location>
        <position position="60"/>
    </location>
    <ligand>
        <name>Zn(2+)</name>
        <dbReference type="ChEBI" id="CHEBI:29105"/>
    </ligand>
</feature>
<sequence>MSGYKRVNFYELCRLCATNQQKEKTHIFQEEGRKIQLQNKIQSCLSLKVCENDFLPKVVCSQCLRTLEECCIFRKECYSSETMLSSYFNNFRYTDDFKKSGKVYIKDTSPKASALQSTTETPYVNVLPTPTTNVNQETLPYYTLQLPTAPQPQEPKPVKESKMIPQPQIIYNLNTIKTVVPKNLDPVNNITVNSNGEIITIGSLVDMDTLVPIVQKSIRKSQKKIKDDDRLKMQKKDLIPPSFNSVSTPVRTNPLNVNRAQKFLNFNNVGMNTNVCATNNINTVHISNMNGSGDIAEAPVMSVPVGYNVAQYPKQDVHVDGLSSDLYSSGSQGCSVLRSGAQFSGQSFTTFSSMGSNSGNHVESLPKQEIIKRHTCDICGKTFKRREHLYQHMKLHTGFRPFTCENCNKSFLRKEHLLRHMVAHSGQKNFTCTICDKSFSRNDNLLKHKKIHNKQNSFTCEVCQKQFVMEHYYFAHKRTHDNEKCVNQAWGLLKAI</sequence>
<keyword evidence="7" id="KW-0805">Transcription regulation</keyword>
<keyword evidence="8" id="KW-0238">DNA-binding</keyword>
<evidence type="ECO:0000256" key="9">
    <source>
        <dbReference type="ARBA" id="ARBA00023163"/>
    </source>
</evidence>
<evidence type="ECO:0000256" key="12">
    <source>
        <dbReference type="PROSITE-ProRule" id="PRU01263"/>
    </source>
</evidence>
<evidence type="ECO:0000256" key="5">
    <source>
        <dbReference type="ARBA" id="ARBA00022771"/>
    </source>
</evidence>
<dbReference type="SMART" id="SM00355">
    <property type="entry name" value="ZnF_C2H2"/>
    <property type="match status" value="4"/>
</dbReference>
<feature type="binding site" evidence="12">
    <location>
        <position position="13"/>
    </location>
    <ligand>
        <name>Zn(2+)</name>
        <dbReference type="ChEBI" id="CHEBI:29105"/>
    </ligand>
</feature>
<dbReference type="GO" id="GO:0000978">
    <property type="term" value="F:RNA polymerase II cis-regulatory region sequence-specific DNA binding"/>
    <property type="evidence" value="ECO:0007669"/>
    <property type="project" value="TreeGrafter"/>
</dbReference>
<evidence type="ECO:0000256" key="6">
    <source>
        <dbReference type="ARBA" id="ARBA00022833"/>
    </source>
</evidence>
<feature type="domain" description="C2H2-type" evidence="13">
    <location>
        <begin position="458"/>
        <end position="485"/>
    </location>
</feature>
<dbReference type="PANTHER" id="PTHR23235:SF120">
    <property type="entry name" value="KRUPPEL-LIKE FACTOR 15"/>
    <property type="match status" value="1"/>
</dbReference>
<evidence type="ECO:0000256" key="2">
    <source>
        <dbReference type="ARBA" id="ARBA00006991"/>
    </source>
</evidence>
<evidence type="ECO:0000256" key="11">
    <source>
        <dbReference type="PROSITE-ProRule" id="PRU00042"/>
    </source>
</evidence>
<evidence type="ECO:0000256" key="1">
    <source>
        <dbReference type="ARBA" id="ARBA00004123"/>
    </source>
</evidence>
<feature type="binding site" evidence="12">
    <location>
        <position position="16"/>
    </location>
    <ligand>
        <name>Zn(2+)</name>
        <dbReference type="ChEBI" id="CHEBI:29105"/>
    </ligand>
</feature>
<dbReference type="PROSITE" id="PS51915">
    <property type="entry name" value="ZAD"/>
    <property type="match status" value="1"/>
</dbReference>
<reference evidence="16" key="1">
    <citation type="submission" date="2023-01" db="EMBL/GenBank/DDBJ databases">
        <title>Key to firefly adult light organ development and bioluminescence: homeobox transcription factors regulate luciferase expression and transportation to peroxisome.</title>
        <authorList>
            <person name="Fu X."/>
        </authorList>
    </citation>
    <scope>NUCLEOTIDE SEQUENCE [LARGE SCALE GENOMIC DNA]</scope>
</reference>
<evidence type="ECO:0000256" key="8">
    <source>
        <dbReference type="ARBA" id="ARBA00023125"/>
    </source>
</evidence>
<dbReference type="AlphaFoldDB" id="A0AAN7PAF5"/>
<dbReference type="InterPro" id="IPR036236">
    <property type="entry name" value="Znf_C2H2_sf"/>
</dbReference>
<proteinExistence type="inferred from homology"/>
<dbReference type="SUPFAM" id="SSF57667">
    <property type="entry name" value="beta-beta-alpha zinc fingers"/>
    <property type="match status" value="2"/>
</dbReference>
<dbReference type="FunFam" id="3.30.160.60:FF:000624">
    <property type="entry name" value="zinc finger protein 697"/>
    <property type="match status" value="1"/>
</dbReference>
<dbReference type="Pfam" id="PF07776">
    <property type="entry name" value="zf-AD"/>
    <property type="match status" value="1"/>
</dbReference>
<dbReference type="EMBL" id="JARPUR010000004">
    <property type="protein sequence ID" value="KAK4878441.1"/>
    <property type="molecule type" value="Genomic_DNA"/>
</dbReference>
<gene>
    <name evidence="15" type="ORF">RN001_010947</name>
</gene>
<evidence type="ECO:0000313" key="15">
    <source>
        <dbReference type="EMBL" id="KAK4878441.1"/>
    </source>
</evidence>
<evidence type="ECO:0000259" key="14">
    <source>
        <dbReference type="PROSITE" id="PS51915"/>
    </source>
</evidence>
<comment type="subcellular location">
    <subcellularLocation>
        <location evidence="1">Nucleus</location>
    </subcellularLocation>
</comment>
<dbReference type="Gene3D" id="3.40.1800.20">
    <property type="match status" value="1"/>
</dbReference>
<evidence type="ECO:0000259" key="13">
    <source>
        <dbReference type="PROSITE" id="PS50157"/>
    </source>
</evidence>
<feature type="domain" description="ZAD" evidence="14">
    <location>
        <begin position="11"/>
        <end position="87"/>
    </location>
</feature>
<dbReference type="SUPFAM" id="SSF57716">
    <property type="entry name" value="Glucocorticoid receptor-like (DNA-binding domain)"/>
    <property type="match status" value="1"/>
</dbReference>
<dbReference type="Pfam" id="PF12874">
    <property type="entry name" value="zf-met"/>
    <property type="match status" value="1"/>
</dbReference>
<dbReference type="GO" id="GO:0045892">
    <property type="term" value="P:negative regulation of DNA-templated transcription"/>
    <property type="evidence" value="ECO:0007669"/>
    <property type="project" value="UniProtKB-ARBA"/>
</dbReference>
<dbReference type="SMART" id="SM00868">
    <property type="entry name" value="zf-AD"/>
    <property type="match status" value="1"/>
</dbReference>
<comment type="similarity">
    <text evidence="2">Belongs to the krueppel C2H2-type zinc-finger protein family.</text>
</comment>
<feature type="domain" description="C2H2-type" evidence="13">
    <location>
        <begin position="402"/>
        <end position="429"/>
    </location>
</feature>
<dbReference type="Proteomes" id="UP001353858">
    <property type="component" value="Unassembled WGS sequence"/>
</dbReference>
<comment type="caution">
    <text evidence="15">The sequence shown here is derived from an EMBL/GenBank/DDBJ whole genome shotgun (WGS) entry which is preliminary data.</text>
</comment>
<organism evidence="15 16">
    <name type="scientific">Aquatica leii</name>
    <dbReference type="NCBI Taxonomy" id="1421715"/>
    <lineage>
        <taxon>Eukaryota</taxon>
        <taxon>Metazoa</taxon>
        <taxon>Ecdysozoa</taxon>
        <taxon>Arthropoda</taxon>
        <taxon>Hexapoda</taxon>
        <taxon>Insecta</taxon>
        <taxon>Pterygota</taxon>
        <taxon>Neoptera</taxon>
        <taxon>Endopterygota</taxon>
        <taxon>Coleoptera</taxon>
        <taxon>Polyphaga</taxon>
        <taxon>Elateriformia</taxon>
        <taxon>Elateroidea</taxon>
        <taxon>Lampyridae</taxon>
        <taxon>Luciolinae</taxon>
        <taxon>Aquatica</taxon>
    </lineage>
</organism>
<dbReference type="PROSITE" id="PS50157">
    <property type="entry name" value="ZINC_FINGER_C2H2_2"/>
    <property type="match status" value="4"/>
</dbReference>
<dbReference type="InterPro" id="IPR012934">
    <property type="entry name" value="Znf_AD"/>
</dbReference>
<name>A0AAN7PAF5_9COLE</name>
<dbReference type="Gene3D" id="3.30.160.60">
    <property type="entry name" value="Classic Zinc Finger"/>
    <property type="match status" value="3"/>
</dbReference>
<dbReference type="FunFam" id="3.30.160.60:FF:001480">
    <property type="entry name" value="Si:cabz01071911.3"/>
    <property type="match status" value="1"/>
</dbReference>
<dbReference type="Pfam" id="PF00096">
    <property type="entry name" value="zf-C2H2"/>
    <property type="match status" value="3"/>
</dbReference>
<dbReference type="InterPro" id="IPR013087">
    <property type="entry name" value="Znf_C2H2_type"/>
</dbReference>